<dbReference type="GO" id="GO:0005886">
    <property type="term" value="C:plasma membrane"/>
    <property type="evidence" value="ECO:0007669"/>
    <property type="project" value="UniProtKB-SubCell"/>
</dbReference>
<evidence type="ECO:0000256" key="13">
    <source>
        <dbReference type="ARBA" id="ARBA00022840"/>
    </source>
</evidence>
<comment type="subcellular location">
    <subcellularLocation>
        <location evidence="2">Cell membrane</location>
    </subcellularLocation>
</comment>
<evidence type="ECO:0000256" key="12">
    <source>
        <dbReference type="ARBA" id="ARBA00022777"/>
    </source>
</evidence>
<proteinExistence type="predicted"/>
<dbReference type="Gene3D" id="3.30.450.20">
    <property type="entry name" value="PAS domain"/>
    <property type="match status" value="1"/>
</dbReference>
<evidence type="ECO:0000256" key="5">
    <source>
        <dbReference type="ARBA" id="ARBA00022448"/>
    </source>
</evidence>
<dbReference type="InterPro" id="IPR036097">
    <property type="entry name" value="HisK_dim/P_sf"/>
</dbReference>
<dbReference type="Gene3D" id="1.10.287.130">
    <property type="match status" value="1"/>
</dbReference>
<keyword evidence="13" id="KW-0067">ATP-binding</keyword>
<dbReference type="FunFam" id="1.10.287.130:FF:000001">
    <property type="entry name" value="Two-component sensor histidine kinase"/>
    <property type="match status" value="1"/>
</dbReference>
<keyword evidence="6" id="KW-1003">Cell membrane</keyword>
<evidence type="ECO:0000256" key="18">
    <source>
        <dbReference type="SAM" id="MobiDB-lite"/>
    </source>
</evidence>
<keyword evidence="9" id="KW-0808">Transferase</keyword>
<evidence type="ECO:0000256" key="16">
    <source>
        <dbReference type="ARBA" id="ARBA00023136"/>
    </source>
</evidence>
<evidence type="ECO:0000256" key="1">
    <source>
        <dbReference type="ARBA" id="ARBA00000085"/>
    </source>
</evidence>
<dbReference type="GO" id="GO:0000155">
    <property type="term" value="F:phosphorelay sensor kinase activity"/>
    <property type="evidence" value="ECO:0007669"/>
    <property type="project" value="InterPro"/>
</dbReference>
<dbReference type="SUPFAM" id="SSF55785">
    <property type="entry name" value="PYP-like sensor domain (PAS domain)"/>
    <property type="match status" value="1"/>
</dbReference>
<dbReference type="InterPro" id="IPR036890">
    <property type="entry name" value="HATPase_C_sf"/>
</dbReference>
<dbReference type="AlphaFoldDB" id="A0A2U9T7K2"/>
<keyword evidence="16" id="KW-0472">Membrane</keyword>
<evidence type="ECO:0000256" key="4">
    <source>
        <dbReference type="ARBA" id="ARBA00019665"/>
    </source>
</evidence>
<dbReference type="GO" id="GO:0006817">
    <property type="term" value="P:phosphate ion transport"/>
    <property type="evidence" value="ECO:0007669"/>
    <property type="project" value="UniProtKB-KW"/>
</dbReference>
<dbReference type="Pfam" id="PF02518">
    <property type="entry name" value="HATPase_c"/>
    <property type="match status" value="1"/>
</dbReference>
<keyword evidence="14" id="KW-1133">Transmembrane helix</keyword>
<dbReference type="SMART" id="SM00387">
    <property type="entry name" value="HATPase_c"/>
    <property type="match status" value="1"/>
</dbReference>
<dbReference type="RefSeq" id="WP_111266050.1">
    <property type="nucleotide sequence ID" value="NZ_CP029843.1"/>
</dbReference>
<feature type="compositionally biased region" description="Basic and acidic residues" evidence="18">
    <location>
        <begin position="432"/>
        <end position="449"/>
    </location>
</feature>
<evidence type="ECO:0000256" key="17">
    <source>
        <dbReference type="ARBA" id="ARBA00025207"/>
    </source>
</evidence>
<dbReference type="PANTHER" id="PTHR45453:SF1">
    <property type="entry name" value="PHOSPHATE REGULON SENSOR PROTEIN PHOR"/>
    <property type="match status" value="1"/>
</dbReference>
<dbReference type="Pfam" id="PF13188">
    <property type="entry name" value="PAS_8"/>
    <property type="match status" value="1"/>
</dbReference>
<evidence type="ECO:0000259" key="19">
    <source>
        <dbReference type="PROSITE" id="PS50109"/>
    </source>
</evidence>
<evidence type="ECO:0000313" key="21">
    <source>
        <dbReference type="EMBL" id="AWV06924.1"/>
    </source>
</evidence>
<reference evidence="21 22" key="1">
    <citation type="submission" date="2018-05" db="EMBL/GenBank/DDBJ databases">
        <title>The complete genome of Lysobacter maris HZ9B, a marine bacterium antagonistic against terrestrial plant pathogens.</title>
        <authorList>
            <person name="Zhang X.-Q."/>
        </authorList>
    </citation>
    <scope>NUCLEOTIDE SEQUENCE [LARGE SCALE GENOMIC DNA]</scope>
    <source>
        <strain evidence="21 22">HZ9B</strain>
    </source>
</reference>
<keyword evidence="11" id="KW-0547">Nucleotide-binding</keyword>
<dbReference type="InterPro" id="IPR000014">
    <property type="entry name" value="PAS"/>
</dbReference>
<keyword evidence="5" id="KW-0813">Transport</keyword>
<keyword evidence="7" id="KW-0597">Phosphoprotein</keyword>
<keyword evidence="10" id="KW-0812">Transmembrane</keyword>
<protein>
    <recommendedName>
        <fullName evidence="4">Phosphate regulon sensor protein PhoR</fullName>
        <ecNumber evidence="3">2.7.13.3</ecNumber>
    </recommendedName>
</protein>
<dbReference type="KEGG" id="lmb:C9I47_1209"/>
<dbReference type="InterPro" id="IPR003594">
    <property type="entry name" value="HATPase_dom"/>
</dbReference>
<dbReference type="SUPFAM" id="SSF47384">
    <property type="entry name" value="Homodimeric domain of signal transducing histidine kinase"/>
    <property type="match status" value="1"/>
</dbReference>
<dbReference type="InterPro" id="IPR021766">
    <property type="entry name" value="PhoR_N"/>
</dbReference>
<dbReference type="PROSITE" id="PS50109">
    <property type="entry name" value="HIS_KIN"/>
    <property type="match status" value="1"/>
</dbReference>
<keyword evidence="15" id="KW-0902">Two-component regulatory system</keyword>
<sequence length="449" mass="50137">MPPRARSAWLRTLGLLVLILAAATAAGLLVGQLFPVLAATALGVVAWHYWRLRKVLTRLTARQRLAPSNGKGVWNELDRLLYRSQAEMRGRKRRLMEMLRAYRAAATALPDAIVVVERNSQRIQWFNESGTRLLGLRYPDDIGTSLVQRLQPLPLAHWMAAGRNAEALETMSPLNPAITLSLRLIPYSENLWLLVARDVSRLLQLEQMRRDFVANVSHELRTPLTVIHGYLDMLDPEEQPDWAPMLAEMQRQSQRMTQLVEDLLTLSRLESQDRLQSEEVVSMASMLNTLRREALALSQGRHDIEVDDAVDLDLYGSGKELHSAFSNLVSNAVRYTPAGGRIQIALRADDHGGAVLQVADSGYGIPANHLPRITERFYRVSTSRSRESGGTGLGLAIVKHVLNLHEATLEIASEVGRGSVFSCRFGPSHVRRRDDAADPARDDRTTSTC</sequence>
<keyword evidence="8" id="KW-0592">Phosphate transport</keyword>
<evidence type="ECO:0000256" key="11">
    <source>
        <dbReference type="ARBA" id="ARBA00022741"/>
    </source>
</evidence>
<evidence type="ECO:0000256" key="9">
    <source>
        <dbReference type="ARBA" id="ARBA00022679"/>
    </source>
</evidence>
<dbReference type="CDD" id="cd00082">
    <property type="entry name" value="HisKA"/>
    <property type="match status" value="1"/>
</dbReference>
<evidence type="ECO:0000256" key="6">
    <source>
        <dbReference type="ARBA" id="ARBA00022475"/>
    </source>
</evidence>
<keyword evidence="22" id="KW-1185">Reference proteome</keyword>
<dbReference type="GO" id="GO:0005524">
    <property type="term" value="F:ATP binding"/>
    <property type="evidence" value="ECO:0007669"/>
    <property type="project" value="UniProtKB-KW"/>
</dbReference>
<dbReference type="InterPro" id="IPR004358">
    <property type="entry name" value="Sig_transdc_His_kin-like_C"/>
</dbReference>
<organism evidence="21 22">
    <name type="scientific">Marilutibacter maris</name>
    <dbReference type="NCBI Taxonomy" id="1605891"/>
    <lineage>
        <taxon>Bacteria</taxon>
        <taxon>Pseudomonadati</taxon>
        <taxon>Pseudomonadota</taxon>
        <taxon>Gammaproteobacteria</taxon>
        <taxon>Lysobacterales</taxon>
        <taxon>Lysobacteraceae</taxon>
        <taxon>Marilutibacter</taxon>
    </lineage>
</organism>
<dbReference type="EC" id="2.7.13.3" evidence="3"/>
<dbReference type="SMART" id="SM00091">
    <property type="entry name" value="PAS"/>
    <property type="match status" value="1"/>
</dbReference>
<dbReference type="InterPro" id="IPR003661">
    <property type="entry name" value="HisK_dim/P_dom"/>
</dbReference>
<dbReference type="InterPro" id="IPR035965">
    <property type="entry name" value="PAS-like_dom_sf"/>
</dbReference>
<feature type="domain" description="Histidine kinase" evidence="19">
    <location>
        <begin position="215"/>
        <end position="429"/>
    </location>
</feature>
<dbReference type="SUPFAM" id="SSF55874">
    <property type="entry name" value="ATPase domain of HSP90 chaperone/DNA topoisomerase II/histidine kinase"/>
    <property type="match status" value="1"/>
</dbReference>
<evidence type="ECO:0000256" key="15">
    <source>
        <dbReference type="ARBA" id="ARBA00023012"/>
    </source>
</evidence>
<dbReference type="InterPro" id="IPR050351">
    <property type="entry name" value="BphY/WalK/GraS-like"/>
</dbReference>
<dbReference type="Gene3D" id="3.30.565.10">
    <property type="entry name" value="Histidine kinase-like ATPase, C-terminal domain"/>
    <property type="match status" value="1"/>
</dbReference>
<evidence type="ECO:0000256" key="10">
    <source>
        <dbReference type="ARBA" id="ARBA00022692"/>
    </source>
</evidence>
<name>A0A2U9T7K2_9GAMM</name>
<accession>A0A2U9T7K2</accession>
<dbReference type="EMBL" id="CP029843">
    <property type="protein sequence ID" value="AWV06924.1"/>
    <property type="molecule type" value="Genomic_DNA"/>
</dbReference>
<comment type="catalytic activity">
    <reaction evidence="1">
        <text>ATP + protein L-histidine = ADP + protein N-phospho-L-histidine.</text>
        <dbReference type="EC" id="2.7.13.3"/>
    </reaction>
</comment>
<evidence type="ECO:0000256" key="7">
    <source>
        <dbReference type="ARBA" id="ARBA00022553"/>
    </source>
</evidence>
<dbReference type="PROSITE" id="PS50112">
    <property type="entry name" value="PAS"/>
    <property type="match status" value="1"/>
</dbReference>
<dbReference type="SMART" id="SM00388">
    <property type="entry name" value="HisKA"/>
    <property type="match status" value="1"/>
</dbReference>
<keyword evidence="12 21" id="KW-0418">Kinase</keyword>
<evidence type="ECO:0000256" key="8">
    <source>
        <dbReference type="ARBA" id="ARBA00022592"/>
    </source>
</evidence>
<dbReference type="OrthoDB" id="9813151at2"/>
<comment type="function">
    <text evidence="17">Member of the two-component regulatory system PhoR/PhoB involved in the phosphate regulon genes expression. PhoR may function as a membrane-associated protein kinase that phosphorylates PhoB in response to environmental signals.</text>
</comment>
<evidence type="ECO:0000256" key="3">
    <source>
        <dbReference type="ARBA" id="ARBA00012438"/>
    </source>
</evidence>
<dbReference type="InterPro" id="IPR014310">
    <property type="entry name" value="Sig_transdc_His_kinase_PhoR"/>
</dbReference>
<dbReference type="Proteomes" id="UP000249447">
    <property type="component" value="Chromosome"/>
</dbReference>
<gene>
    <name evidence="21" type="ORF">C9I47_1209</name>
</gene>
<dbReference type="PRINTS" id="PR00344">
    <property type="entry name" value="BCTRLSENSOR"/>
</dbReference>
<dbReference type="InterPro" id="IPR005467">
    <property type="entry name" value="His_kinase_dom"/>
</dbReference>
<evidence type="ECO:0000259" key="20">
    <source>
        <dbReference type="PROSITE" id="PS50112"/>
    </source>
</evidence>
<dbReference type="PANTHER" id="PTHR45453">
    <property type="entry name" value="PHOSPHATE REGULON SENSOR PROTEIN PHOR"/>
    <property type="match status" value="1"/>
</dbReference>
<dbReference type="Pfam" id="PF00512">
    <property type="entry name" value="HisKA"/>
    <property type="match status" value="1"/>
</dbReference>
<dbReference type="Pfam" id="PF11808">
    <property type="entry name" value="PhoR"/>
    <property type="match status" value="1"/>
</dbReference>
<feature type="domain" description="PAS" evidence="20">
    <location>
        <begin position="91"/>
        <end position="152"/>
    </location>
</feature>
<dbReference type="GO" id="GO:0016036">
    <property type="term" value="P:cellular response to phosphate starvation"/>
    <property type="evidence" value="ECO:0007669"/>
    <property type="project" value="TreeGrafter"/>
</dbReference>
<evidence type="ECO:0000256" key="14">
    <source>
        <dbReference type="ARBA" id="ARBA00022989"/>
    </source>
</evidence>
<evidence type="ECO:0000313" key="22">
    <source>
        <dbReference type="Proteomes" id="UP000249447"/>
    </source>
</evidence>
<feature type="region of interest" description="Disordered" evidence="18">
    <location>
        <begin position="430"/>
        <end position="449"/>
    </location>
</feature>
<dbReference type="GO" id="GO:0004721">
    <property type="term" value="F:phosphoprotein phosphatase activity"/>
    <property type="evidence" value="ECO:0007669"/>
    <property type="project" value="InterPro"/>
</dbReference>
<evidence type="ECO:0000256" key="2">
    <source>
        <dbReference type="ARBA" id="ARBA00004236"/>
    </source>
</evidence>
<dbReference type="NCBIfam" id="TIGR02966">
    <property type="entry name" value="phoR_proteo"/>
    <property type="match status" value="1"/>
</dbReference>